<dbReference type="AlphaFoldDB" id="A0A918NIA8"/>
<keyword evidence="3" id="KW-0804">Transcription</keyword>
<feature type="domain" description="HTH arsR-type" evidence="4">
    <location>
        <begin position="268"/>
        <end position="345"/>
    </location>
</feature>
<reference evidence="5" key="2">
    <citation type="submission" date="2020-09" db="EMBL/GenBank/DDBJ databases">
        <authorList>
            <person name="Sun Q."/>
            <person name="Ohkuma M."/>
        </authorList>
    </citation>
    <scope>NUCLEOTIDE SEQUENCE</scope>
    <source>
        <strain evidence="5">JCM 4956</strain>
    </source>
</reference>
<proteinExistence type="predicted"/>
<dbReference type="GO" id="GO:0003700">
    <property type="term" value="F:DNA-binding transcription factor activity"/>
    <property type="evidence" value="ECO:0007669"/>
    <property type="project" value="InterPro"/>
</dbReference>
<evidence type="ECO:0000259" key="4">
    <source>
        <dbReference type="SMART" id="SM00418"/>
    </source>
</evidence>
<dbReference type="GO" id="GO:0003677">
    <property type="term" value="F:DNA binding"/>
    <property type="evidence" value="ECO:0007669"/>
    <property type="project" value="UniProtKB-KW"/>
</dbReference>
<dbReference type="InterPro" id="IPR011991">
    <property type="entry name" value="ArsR-like_HTH"/>
</dbReference>
<dbReference type="CDD" id="cd00090">
    <property type="entry name" value="HTH_ARSR"/>
    <property type="match status" value="1"/>
</dbReference>
<sequence>MIRPGPKNDIPEGPPQAAMAYRIHFTLQDLARTRVAEAPMPLHELELAARTLQSRSQPVRLDAWRRRARAQLTAPARMALALMPAVGHSPGFLSPIRTGAIEDLVDHVRGTPRARVRANLMETERRRPSFPAWARRLADDASLFAEVCTGLSHLHACLLGPYWAQFTEHLSIDRTLRLQQLLTGGVEQLLTQANPQWMRWNPPVLEIRMMSGAARDLHLDGQGLLLIPSMLCTRAVVTEGRQVGVSYPACPDQRRELTAPAAGPARSAGLSALLGRTRTAVLAAVAEHHNCSTKELAARAGIAPASASEHASTLREAGLITSLRHRNSVLHSPTPLGLALLDAQQQ</sequence>
<dbReference type="PANTHER" id="PTHR43132:SF8">
    <property type="entry name" value="HTH-TYPE TRANSCRIPTIONAL REGULATOR KMTR"/>
    <property type="match status" value="1"/>
</dbReference>
<dbReference type="InterPro" id="IPR036388">
    <property type="entry name" value="WH-like_DNA-bd_sf"/>
</dbReference>
<dbReference type="Gene3D" id="1.10.10.10">
    <property type="entry name" value="Winged helix-like DNA-binding domain superfamily/Winged helix DNA-binding domain"/>
    <property type="match status" value="1"/>
</dbReference>
<evidence type="ECO:0000313" key="5">
    <source>
        <dbReference type="EMBL" id="GGX69553.1"/>
    </source>
</evidence>
<dbReference type="EMBL" id="BMWD01000014">
    <property type="protein sequence ID" value="GGX69553.1"/>
    <property type="molecule type" value="Genomic_DNA"/>
</dbReference>
<evidence type="ECO:0000256" key="2">
    <source>
        <dbReference type="ARBA" id="ARBA00023125"/>
    </source>
</evidence>
<comment type="caution">
    <text evidence="5">The sequence shown here is derived from an EMBL/GenBank/DDBJ whole genome shotgun (WGS) entry which is preliminary data.</text>
</comment>
<dbReference type="InterPro" id="IPR051011">
    <property type="entry name" value="Metal_resp_trans_reg"/>
</dbReference>
<dbReference type="PANTHER" id="PTHR43132">
    <property type="entry name" value="ARSENICAL RESISTANCE OPERON REPRESSOR ARSR-RELATED"/>
    <property type="match status" value="1"/>
</dbReference>
<protein>
    <submittedName>
        <fullName evidence="5">Transcriptional regulator</fullName>
    </submittedName>
</protein>
<evidence type="ECO:0000256" key="3">
    <source>
        <dbReference type="ARBA" id="ARBA00023163"/>
    </source>
</evidence>
<dbReference type="Proteomes" id="UP000645555">
    <property type="component" value="Unassembled WGS sequence"/>
</dbReference>
<reference evidence="5" key="1">
    <citation type="journal article" date="2014" name="Int. J. Syst. Evol. Microbiol.">
        <title>Complete genome sequence of Corynebacterium casei LMG S-19264T (=DSM 44701T), isolated from a smear-ripened cheese.</title>
        <authorList>
            <consortium name="US DOE Joint Genome Institute (JGI-PGF)"/>
            <person name="Walter F."/>
            <person name="Albersmeier A."/>
            <person name="Kalinowski J."/>
            <person name="Ruckert C."/>
        </authorList>
    </citation>
    <scope>NUCLEOTIDE SEQUENCE</scope>
    <source>
        <strain evidence="5">JCM 4956</strain>
    </source>
</reference>
<keyword evidence="6" id="KW-1185">Reference proteome</keyword>
<name>A0A918NIA8_9ACTN</name>
<dbReference type="SMART" id="SM00418">
    <property type="entry name" value="HTH_ARSR"/>
    <property type="match status" value="1"/>
</dbReference>
<evidence type="ECO:0000313" key="6">
    <source>
        <dbReference type="Proteomes" id="UP000645555"/>
    </source>
</evidence>
<keyword evidence="2" id="KW-0238">DNA-binding</keyword>
<gene>
    <name evidence="5" type="ORF">GCM10010515_41500</name>
</gene>
<accession>A0A918NIA8</accession>
<keyword evidence="1" id="KW-0805">Transcription regulation</keyword>
<evidence type="ECO:0000256" key="1">
    <source>
        <dbReference type="ARBA" id="ARBA00023015"/>
    </source>
</evidence>
<dbReference type="InterPro" id="IPR000835">
    <property type="entry name" value="HTH_MarR-typ"/>
</dbReference>
<dbReference type="SUPFAM" id="SSF46785">
    <property type="entry name" value="Winged helix' DNA-binding domain"/>
    <property type="match status" value="1"/>
</dbReference>
<dbReference type="InterPro" id="IPR001845">
    <property type="entry name" value="HTH_ArsR_DNA-bd_dom"/>
</dbReference>
<dbReference type="InterPro" id="IPR036390">
    <property type="entry name" value="WH_DNA-bd_sf"/>
</dbReference>
<dbReference type="Pfam" id="PF01047">
    <property type="entry name" value="MarR"/>
    <property type="match status" value="1"/>
</dbReference>
<organism evidence="5 6">
    <name type="scientific">Streptomyces fructofermentans</name>
    <dbReference type="NCBI Taxonomy" id="152141"/>
    <lineage>
        <taxon>Bacteria</taxon>
        <taxon>Bacillati</taxon>
        <taxon>Actinomycetota</taxon>
        <taxon>Actinomycetes</taxon>
        <taxon>Kitasatosporales</taxon>
        <taxon>Streptomycetaceae</taxon>
        <taxon>Streptomyces</taxon>
    </lineage>
</organism>